<dbReference type="Pfam" id="PF00547">
    <property type="entry name" value="Urease_gamma"/>
    <property type="match status" value="1"/>
</dbReference>
<dbReference type="GO" id="GO:0016151">
    <property type="term" value="F:nickel cation binding"/>
    <property type="evidence" value="ECO:0007669"/>
    <property type="project" value="InterPro"/>
</dbReference>
<dbReference type="InterPro" id="IPR017950">
    <property type="entry name" value="Urease_AS"/>
</dbReference>
<dbReference type="NCBIfam" id="NF009671">
    <property type="entry name" value="PRK13192.1"/>
    <property type="match status" value="1"/>
</dbReference>
<evidence type="ECO:0000256" key="2">
    <source>
        <dbReference type="ARBA" id="ARBA00012934"/>
    </source>
</evidence>
<dbReference type="NCBIfam" id="NF009682">
    <property type="entry name" value="PRK13203.1"/>
    <property type="match status" value="1"/>
</dbReference>
<accession>A0A7R8ZNH6</accession>
<dbReference type="GO" id="GO:0009039">
    <property type="term" value="F:urease activity"/>
    <property type="evidence" value="ECO:0007669"/>
    <property type="project" value="UniProtKB-EC"/>
</dbReference>
<dbReference type="NCBIfam" id="NF009686">
    <property type="entry name" value="PRK13207.1"/>
    <property type="match status" value="1"/>
</dbReference>
<comment type="cofactor">
    <cofactor evidence="8">
        <name>Ni cation</name>
        <dbReference type="ChEBI" id="CHEBI:25516"/>
    </cofactor>
    <text evidence="8">Binds 2 nickel ions per subunit.</text>
</comment>
<dbReference type="PROSITE" id="PS51368">
    <property type="entry name" value="UREASE_3"/>
    <property type="match status" value="1"/>
</dbReference>
<dbReference type="InterPro" id="IPR002026">
    <property type="entry name" value="Urease_gamma/gamma-beta_su"/>
</dbReference>
<reference evidence="10" key="1">
    <citation type="submission" date="2020-11" db="EMBL/GenBank/DDBJ databases">
        <authorList>
            <person name="Tran Van P."/>
        </authorList>
    </citation>
    <scope>NUCLEOTIDE SEQUENCE</scope>
</reference>
<comment type="PTM">
    <text evidence="7">Carbamylation allows a single lysine to coordinate two nickel ions.</text>
</comment>
<dbReference type="Pfam" id="PF00699">
    <property type="entry name" value="Urease_beta"/>
    <property type="match status" value="1"/>
</dbReference>
<dbReference type="EC" id="3.5.1.5" evidence="2 6"/>
<evidence type="ECO:0000256" key="6">
    <source>
        <dbReference type="PIRNR" id="PIRNR001222"/>
    </source>
</evidence>
<dbReference type="GO" id="GO:0035550">
    <property type="term" value="C:urease complex"/>
    <property type="evidence" value="ECO:0007669"/>
    <property type="project" value="InterPro"/>
</dbReference>
<evidence type="ECO:0000256" key="4">
    <source>
        <dbReference type="ARBA" id="ARBA00022723"/>
    </source>
</evidence>
<organism evidence="10">
    <name type="scientific">Cyprideis torosa</name>
    <dbReference type="NCBI Taxonomy" id="163714"/>
    <lineage>
        <taxon>Eukaryota</taxon>
        <taxon>Metazoa</taxon>
        <taxon>Ecdysozoa</taxon>
        <taxon>Arthropoda</taxon>
        <taxon>Crustacea</taxon>
        <taxon>Oligostraca</taxon>
        <taxon>Ostracoda</taxon>
        <taxon>Podocopa</taxon>
        <taxon>Podocopida</taxon>
        <taxon>Cytherocopina</taxon>
        <taxon>Cytheroidea</taxon>
        <taxon>Cytherideidae</taxon>
        <taxon>Cyprideis</taxon>
    </lineage>
</organism>
<feature type="binding site" evidence="8">
    <location>
        <position position="401"/>
    </location>
    <ligand>
        <name>Ni(2+)</name>
        <dbReference type="ChEBI" id="CHEBI:49786"/>
        <label>1</label>
    </ligand>
</feature>
<dbReference type="InterPro" id="IPR017951">
    <property type="entry name" value="Urease_asu_c"/>
</dbReference>
<dbReference type="InterPro" id="IPR005848">
    <property type="entry name" value="Urease_asu"/>
</dbReference>
<dbReference type="SUPFAM" id="SSF54111">
    <property type="entry name" value="Urease, gamma-subunit"/>
    <property type="match status" value="1"/>
</dbReference>
<evidence type="ECO:0000256" key="7">
    <source>
        <dbReference type="PIRSR" id="PIRSR001222-50"/>
    </source>
</evidence>
<evidence type="ECO:0000256" key="3">
    <source>
        <dbReference type="ARBA" id="ARBA00022596"/>
    </source>
</evidence>
<dbReference type="SUPFAM" id="SSF51278">
    <property type="entry name" value="Urease, beta-subunit"/>
    <property type="match status" value="1"/>
</dbReference>
<dbReference type="CDD" id="cd00407">
    <property type="entry name" value="Urease_beta"/>
    <property type="match status" value="1"/>
</dbReference>
<dbReference type="InterPro" id="IPR008221">
    <property type="entry name" value="Urease"/>
</dbReference>
<dbReference type="EMBL" id="OB662671">
    <property type="protein sequence ID" value="CAD7230415.1"/>
    <property type="molecule type" value="Genomic_DNA"/>
</dbReference>
<comment type="catalytic activity">
    <reaction evidence="6">
        <text>urea + 2 H2O + H(+) = hydrogencarbonate + 2 NH4(+)</text>
        <dbReference type="Rhea" id="RHEA:20557"/>
        <dbReference type="ChEBI" id="CHEBI:15377"/>
        <dbReference type="ChEBI" id="CHEBI:15378"/>
        <dbReference type="ChEBI" id="CHEBI:16199"/>
        <dbReference type="ChEBI" id="CHEBI:17544"/>
        <dbReference type="ChEBI" id="CHEBI:28938"/>
        <dbReference type="EC" id="3.5.1.5"/>
    </reaction>
</comment>
<dbReference type="InterPro" id="IPR036463">
    <property type="entry name" value="Urease_gamma_sf"/>
</dbReference>
<evidence type="ECO:0000256" key="8">
    <source>
        <dbReference type="PIRSR" id="PIRSR001222-51"/>
    </source>
</evidence>
<dbReference type="GO" id="GO:0043419">
    <property type="term" value="P:urea catabolic process"/>
    <property type="evidence" value="ECO:0007669"/>
    <property type="project" value="UniProtKB-UniPathway"/>
</dbReference>
<name>A0A7R8ZNH6_9CRUS</name>
<evidence type="ECO:0000256" key="1">
    <source>
        <dbReference type="ARBA" id="ARBA00004897"/>
    </source>
</evidence>
<evidence type="ECO:0000256" key="5">
    <source>
        <dbReference type="ARBA" id="ARBA00022801"/>
    </source>
</evidence>
<feature type="modified residue" description="N6-carboxylysine" evidence="7">
    <location>
        <position position="489"/>
    </location>
</feature>
<keyword evidence="5 6" id="KW-0378">Hydrolase</keyword>
<dbReference type="UniPathway" id="UPA00258">
    <property type="reaction ID" value="UER00370"/>
</dbReference>
<dbReference type="PRINTS" id="PR01752">
    <property type="entry name" value="UREASE"/>
</dbReference>
<feature type="binding site" description="via carbamate group" evidence="8">
    <location>
        <position position="489"/>
    </location>
    <ligand>
        <name>Ni(2+)</name>
        <dbReference type="ChEBI" id="CHEBI:49786"/>
        <label>1</label>
    </ligand>
</feature>
<dbReference type="SUPFAM" id="SSF51338">
    <property type="entry name" value="Composite domain of metallo-dependent hydrolases"/>
    <property type="match status" value="1"/>
</dbReference>
<dbReference type="NCBIfam" id="TIGR01792">
    <property type="entry name" value="urease_alph"/>
    <property type="match status" value="1"/>
</dbReference>
<dbReference type="InterPro" id="IPR002019">
    <property type="entry name" value="Urease_beta-like"/>
</dbReference>
<dbReference type="Pfam" id="PF00449">
    <property type="entry name" value="Urease_alpha"/>
    <property type="match status" value="1"/>
</dbReference>
<proteinExistence type="inferred from homology"/>
<dbReference type="SUPFAM" id="SSF51556">
    <property type="entry name" value="Metallo-dependent hydrolases"/>
    <property type="match status" value="1"/>
</dbReference>
<dbReference type="NCBIfam" id="TIGR00192">
    <property type="entry name" value="urease_beta"/>
    <property type="match status" value="1"/>
</dbReference>
<dbReference type="Gene3D" id="2.30.40.10">
    <property type="entry name" value="Urease, subunit C, domain 1"/>
    <property type="match status" value="1"/>
</dbReference>
<dbReference type="PANTHER" id="PTHR33569:SF1">
    <property type="entry name" value="UREASE"/>
    <property type="match status" value="1"/>
</dbReference>
<dbReference type="PROSITE" id="PS00145">
    <property type="entry name" value="UREASE_2"/>
    <property type="match status" value="1"/>
</dbReference>
<gene>
    <name evidence="10" type="ORF">CTOB1V02_LOCUS8273</name>
</gene>
<feature type="binding site" evidence="8">
    <location>
        <position position="632"/>
    </location>
    <ligand>
        <name>Ni(2+)</name>
        <dbReference type="ChEBI" id="CHEBI:49786"/>
        <label>1</label>
    </ligand>
</feature>
<dbReference type="NCBIfam" id="TIGR00193">
    <property type="entry name" value="urease_gam"/>
    <property type="match status" value="1"/>
</dbReference>
<feature type="binding site" evidence="8">
    <location>
        <position position="403"/>
    </location>
    <ligand>
        <name>Ni(2+)</name>
        <dbReference type="ChEBI" id="CHEBI:49786"/>
        <label>1</label>
    </ligand>
</feature>
<dbReference type="InterPro" id="IPR011612">
    <property type="entry name" value="Urease_alpha_N_dom"/>
</dbReference>
<comment type="pathway">
    <text evidence="1 6">Nitrogen metabolism; urea degradation; CO(2) and NH(3) from urea (urease route): step 1/1.</text>
</comment>
<dbReference type="OrthoDB" id="6429156at2759"/>
<dbReference type="InterPro" id="IPR032466">
    <property type="entry name" value="Metal_Hydrolase"/>
</dbReference>
<dbReference type="PIRSF" id="PIRSF001222">
    <property type="entry name" value="Urease"/>
    <property type="match status" value="1"/>
</dbReference>
<sequence length="844" mass="91611">MNLLPREKESLLLFQAGRLAQFRLARGRRLNLAEATALVASQVVEFIRDGKSVPELMEIGRKLLGYNQVLPGVSELLPMIQIEGTFRDGTKLVTLHSPIHQPDGDLSLALEGSFLPIPSTNEFLKDDVGQCLWMPGEVIVGKDDIVLNQGRKMITLTVRSTCDRPIQVASHYHFIETNPYLIFDRRRAYGMRLNIVAGTAVRFEPGEAKDVSLVAIGGSRVVRGGNNLCDGPVQEGEWERGLRERVIQGGFGHEPEAEERLAEPVVMPRSLYAEIYGPTTGDKVRLGDSSLVIEIEQDFAVYGDELKFGGGKTFREGMGQMALVTSRVALDTVITSAIILDPVLGILKGDVGIKDGYIVAIGKAGNPDTMEGVHPDLVCGVGTEAISGEGLILTPGGIDSHIHFTCPQLAEEAIASGITTMFGGGTGPATGTCATTCTPGPWHLRAMMEATDDFPINFGFTGKANTSRSGEDVGEELREQILAGAIGLKLHEDWGTTPSAIDHALRCADALDVQITIHTDTLNESGCVEHTIAAFKGRTIHTFHTEGAGGGHAPDIIKVVGQPNVLPSSTNPTMPFTVNTVSEHFDMLMVCHHLDPNLREDVAFAESRIRGETMAAEDVLHDMGAISVLSTDAHAMGRMGEMISRTWQTADKMKKQRGPLPDEQGENDNIRVRRYLAKYTINTALASGMGHLIGTIERGKLADLVLWKPGRFGTKPEIVIKGGQIAWAQLGCPNSSIPTAEPIAMRPMFGGTGKSPHRNSVMFVSKASLEAGIPQKYNLSKRLEPVYNCRGISKKDMILNDYLPDISVDPETYTVTIKQENGEVFNLVSPPASEVAMSRRYYLF</sequence>
<dbReference type="AlphaFoldDB" id="A0A7R8ZNH6"/>
<dbReference type="InterPro" id="IPR050069">
    <property type="entry name" value="Urease_subunit"/>
</dbReference>
<protein>
    <recommendedName>
        <fullName evidence="2 6">Urease</fullName>
        <ecNumber evidence="2 6">3.5.1.5</ecNumber>
    </recommendedName>
    <alternativeName>
        <fullName evidence="6">Urea amidohydrolase</fullName>
    </alternativeName>
</protein>
<dbReference type="InterPro" id="IPR011059">
    <property type="entry name" value="Metal-dep_hydrolase_composite"/>
</dbReference>
<dbReference type="Gene3D" id="2.10.150.10">
    <property type="entry name" value="Urease, beta subunit"/>
    <property type="match status" value="1"/>
</dbReference>
<dbReference type="Gene3D" id="3.30.280.10">
    <property type="entry name" value="Urease, gamma-like subunit"/>
    <property type="match status" value="1"/>
</dbReference>
<dbReference type="Pfam" id="PF01979">
    <property type="entry name" value="Amidohydro_1"/>
    <property type="match status" value="1"/>
</dbReference>
<keyword evidence="4 6" id="KW-0479">Metal-binding</keyword>
<feature type="binding site" evidence="8">
    <location>
        <position position="518"/>
    </location>
    <ligand>
        <name>Ni(2+)</name>
        <dbReference type="ChEBI" id="CHEBI:49786"/>
        <label>2</label>
    </ligand>
</feature>
<dbReference type="PANTHER" id="PTHR33569">
    <property type="entry name" value="UREASE"/>
    <property type="match status" value="1"/>
</dbReference>
<dbReference type="InterPro" id="IPR036461">
    <property type="entry name" value="Urease_betasu_sf"/>
</dbReference>
<feature type="binding site" evidence="8">
    <location>
        <position position="544"/>
    </location>
    <ligand>
        <name>Ni(2+)</name>
        <dbReference type="ChEBI" id="CHEBI:49786"/>
        <label>2</label>
    </ligand>
</feature>
<dbReference type="HAMAP" id="MF_01953">
    <property type="entry name" value="Urease_alpha"/>
    <property type="match status" value="1"/>
</dbReference>
<feature type="binding site" description="via carbamate group" evidence="8">
    <location>
        <position position="489"/>
    </location>
    <ligand>
        <name>Ni(2+)</name>
        <dbReference type="ChEBI" id="CHEBI:49786"/>
        <label>2</label>
    </ligand>
</feature>
<feature type="active site" description="Proton donor" evidence="9">
    <location>
        <position position="592"/>
    </location>
</feature>
<dbReference type="CDD" id="cd00375">
    <property type="entry name" value="Urease_alpha"/>
    <property type="match status" value="1"/>
</dbReference>
<dbReference type="Gene3D" id="3.20.20.140">
    <property type="entry name" value="Metal-dependent hydrolases"/>
    <property type="match status" value="1"/>
</dbReference>
<dbReference type="InterPro" id="IPR006680">
    <property type="entry name" value="Amidohydro-rel"/>
</dbReference>
<evidence type="ECO:0000256" key="9">
    <source>
        <dbReference type="PIRSR" id="PIRSR611612-52"/>
    </source>
</evidence>
<evidence type="ECO:0000313" key="10">
    <source>
        <dbReference type="EMBL" id="CAD7230415.1"/>
    </source>
</evidence>
<keyword evidence="3 6" id="KW-0533">Nickel</keyword>